<dbReference type="AlphaFoldDB" id="A0A8S0VXE5"/>
<dbReference type="GO" id="GO:0015105">
    <property type="term" value="F:arsenite transmembrane transporter activity"/>
    <property type="evidence" value="ECO:0007669"/>
    <property type="project" value="TreeGrafter"/>
</dbReference>
<dbReference type="EMBL" id="CACVBS010000052">
    <property type="protein sequence ID" value="CAA7266064.1"/>
    <property type="molecule type" value="Genomic_DNA"/>
</dbReference>
<dbReference type="InterPro" id="IPR002657">
    <property type="entry name" value="BilAc:Na_symport/Acr3"/>
</dbReference>
<feature type="transmembrane region" description="Helical" evidence="9">
    <location>
        <begin position="257"/>
        <end position="279"/>
    </location>
</feature>
<keyword evidence="3" id="KW-0813">Transport</keyword>
<comment type="subcellular location">
    <subcellularLocation>
        <location evidence="1">Cell membrane</location>
        <topology evidence="1">Multi-pass membrane protein</topology>
    </subcellularLocation>
</comment>
<name>A0A8S0VXE5_CYCAE</name>
<feature type="transmembrane region" description="Helical" evidence="9">
    <location>
        <begin position="299"/>
        <end position="317"/>
    </location>
</feature>
<dbReference type="NCBIfam" id="TIGR00832">
    <property type="entry name" value="acr3"/>
    <property type="match status" value="1"/>
</dbReference>
<evidence type="ECO:0000256" key="1">
    <source>
        <dbReference type="ARBA" id="ARBA00004651"/>
    </source>
</evidence>
<dbReference type="GO" id="GO:0015104">
    <property type="term" value="F:antimonite transmembrane transporter activity"/>
    <property type="evidence" value="ECO:0007669"/>
    <property type="project" value="TreeGrafter"/>
</dbReference>
<comment type="similarity">
    <text evidence="2">Belongs to the arsenical resistance-3 (ACR3) (TC 2.A.59) family.</text>
</comment>
<dbReference type="InterPro" id="IPR004706">
    <property type="entry name" value="Arsenical-R_Acr3"/>
</dbReference>
<dbReference type="PANTHER" id="PTHR43057:SF1">
    <property type="entry name" value="ARSENICAL-RESISTANCE PROTEIN 3"/>
    <property type="match status" value="1"/>
</dbReference>
<evidence type="ECO:0000256" key="4">
    <source>
        <dbReference type="ARBA" id="ARBA00022475"/>
    </source>
</evidence>
<comment type="caution">
    <text evidence="10">The sequence shown here is derived from an EMBL/GenBank/DDBJ whole genome shotgun (WGS) entry which is preliminary data.</text>
</comment>
<feature type="transmembrane region" description="Helical" evidence="9">
    <location>
        <begin position="51"/>
        <end position="70"/>
    </location>
</feature>
<dbReference type="Gene3D" id="1.20.1530.20">
    <property type="match status" value="1"/>
</dbReference>
<feature type="transmembrane region" description="Helical" evidence="9">
    <location>
        <begin position="222"/>
        <end position="245"/>
    </location>
</feature>
<evidence type="ECO:0000256" key="8">
    <source>
        <dbReference type="ARBA" id="ARBA00023136"/>
    </source>
</evidence>
<dbReference type="GO" id="GO:0015297">
    <property type="term" value="F:antiporter activity"/>
    <property type="evidence" value="ECO:0007669"/>
    <property type="project" value="InterPro"/>
</dbReference>
<evidence type="ECO:0000313" key="10">
    <source>
        <dbReference type="EMBL" id="CAA7266064.1"/>
    </source>
</evidence>
<accession>A0A8S0VXE5</accession>
<evidence type="ECO:0000256" key="6">
    <source>
        <dbReference type="ARBA" id="ARBA00022849"/>
    </source>
</evidence>
<keyword evidence="11" id="KW-1185">Reference proteome</keyword>
<dbReference type="InterPro" id="IPR038770">
    <property type="entry name" value="Na+/solute_symporter_sf"/>
</dbReference>
<protein>
    <recommendedName>
        <fullName evidence="12">Arsenite transporter</fullName>
    </recommendedName>
</protein>
<evidence type="ECO:0000256" key="5">
    <source>
        <dbReference type="ARBA" id="ARBA00022692"/>
    </source>
</evidence>
<reference evidence="10 11" key="1">
    <citation type="submission" date="2020-01" db="EMBL/GenBank/DDBJ databases">
        <authorList>
            <person name="Gupta K D."/>
        </authorList>
    </citation>
    <scope>NUCLEOTIDE SEQUENCE [LARGE SCALE GENOMIC DNA]</scope>
</reference>
<dbReference type="Pfam" id="PF01758">
    <property type="entry name" value="SBF"/>
    <property type="match status" value="1"/>
</dbReference>
<evidence type="ECO:0000256" key="3">
    <source>
        <dbReference type="ARBA" id="ARBA00022448"/>
    </source>
</evidence>
<feature type="transmembrane region" description="Helical" evidence="9">
    <location>
        <begin position="151"/>
        <end position="170"/>
    </location>
</feature>
<evidence type="ECO:0000313" key="11">
    <source>
        <dbReference type="Proteomes" id="UP000467700"/>
    </source>
</evidence>
<evidence type="ECO:0000256" key="9">
    <source>
        <dbReference type="SAM" id="Phobius"/>
    </source>
</evidence>
<dbReference type="OrthoDB" id="187348at2759"/>
<keyword evidence="5 9" id="KW-0812">Transmembrane</keyword>
<proteinExistence type="inferred from homology"/>
<evidence type="ECO:0000256" key="7">
    <source>
        <dbReference type="ARBA" id="ARBA00022989"/>
    </source>
</evidence>
<keyword evidence="4" id="KW-1003">Cell membrane</keyword>
<dbReference type="GO" id="GO:0046685">
    <property type="term" value="P:response to arsenic-containing substance"/>
    <property type="evidence" value="ECO:0007669"/>
    <property type="project" value="UniProtKB-KW"/>
</dbReference>
<keyword evidence="8 9" id="KW-0472">Membrane</keyword>
<feature type="transmembrane region" description="Helical" evidence="9">
    <location>
        <begin position="182"/>
        <end position="202"/>
    </location>
</feature>
<keyword evidence="6" id="KW-0059">Arsenical resistance</keyword>
<feature type="transmembrane region" description="Helical" evidence="9">
    <location>
        <begin position="82"/>
        <end position="101"/>
    </location>
</feature>
<evidence type="ECO:0008006" key="12">
    <source>
        <dbReference type="Google" id="ProtNLM"/>
    </source>
</evidence>
<sequence>MNTRNGSSVHLEFQEVRSLQAGVLPEPDRGELLSTSSRPAPFKELSILDKLLTPFVFVSMIVGIILGEFAPGVRDALDTAKFVGVSVPIAIGLVVMMWPVLTKVQYEKLPAAFTTVRLWKHIGISIALNWIAGPLIMLALAWATLPDLPTYRAGVIMVGLARCIAMVVIWNDLARGDSEYCAILVVINAVMQIVLFSPYAVLFINVIGGGDQPDIHVSYGDVAISVLIYLGIPLVAGVITRYGVIFLTSKQFFNKKFLPIFSPLALLGLLYTIIVLFAYQGHRIIRNLGPVFRVFVPQILYFTIMWSTAFFLIYYLSRRSHREKNIYGYEMAVTHAFTAASNNFVSHSSQLRCPLADASQELAIAVAIAVYGVNSEQALAATIGPLTEVPVLLGLTWVALYLKHKLHWGGVVGPSMDEKSEESG</sequence>
<gene>
    <name evidence="10" type="ORF">AAE3_LOCUS8253</name>
</gene>
<dbReference type="GO" id="GO:0005886">
    <property type="term" value="C:plasma membrane"/>
    <property type="evidence" value="ECO:0007669"/>
    <property type="project" value="UniProtKB-SubCell"/>
</dbReference>
<feature type="transmembrane region" description="Helical" evidence="9">
    <location>
        <begin position="122"/>
        <end position="145"/>
    </location>
</feature>
<organism evidence="10 11">
    <name type="scientific">Cyclocybe aegerita</name>
    <name type="common">Black poplar mushroom</name>
    <name type="synonym">Agrocybe aegerita</name>
    <dbReference type="NCBI Taxonomy" id="1973307"/>
    <lineage>
        <taxon>Eukaryota</taxon>
        <taxon>Fungi</taxon>
        <taxon>Dikarya</taxon>
        <taxon>Basidiomycota</taxon>
        <taxon>Agaricomycotina</taxon>
        <taxon>Agaricomycetes</taxon>
        <taxon>Agaricomycetidae</taxon>
        <taxon>Agaricales</taxon>
        <taxon>Agaricineae</taxon>
        <taxon>Bolbitiaceae</taxon>
        <taxon>Cyclocybe</taxon>
    </lineage>
</organism>
<dbReference type="FunFam" id="1.20.1530.20:FF:000009">
    <property type="entry name" value="Arsenite transporter, ACR3 family"/>
    <property type="match status" value="1"/>
</dbReference>
<keyword evidence="7 9" id="KW-1133">Transmembrane helix</keyword>
<evidence type="ECO:0000256" key="2">
    <source>
        <dbReference type="ARBA" id="ARBA00010110"/>
    </source>
</evidence>
<dbReference type="Proteomes" id="UP000467700">
    <property type="component" value="Unassembled WGS sequence"/>
</dbReference>
<dbReference type="PANTHER" id="PTHR43057">
    <property type="entry name" value="ARSENITE EFFLUX TRANSPORTER"/>
    <property type="match status" value="1"/>
</dbReference>